<dbReference type="EMBL" id="JACEFO010001934">
    <property type="protein sequence ID" value="KAF8692717.1"/>
    <property type="molecule type" value="Genomic_DNA"/>
</dbReference>
<dbReference type="InterPro" id="IPR046533">
    <property type="entry name" value="DUF6598"/>
</dbReference>
<accession>A0A835EJN3</accession>
<evidence type="ECO:0000313" key="2">
    <source>
        <dbReference type="EMBL" id="KAF8692717.1"/>
    </source>
</evidence>
<dbReference type="Proteomes" id="UP000636709">
    <property type="component" value="Unassembled WGS sequence"/>
</dbReference>
<reference evidence="2" key="1">
    <citation type="submission" date="2020-07" db="EMBL/GenBank/DDBJ databases">
        <title>Genome sequence and genetic diversity analysis of an under-domesticated orphan crop, white fonio (Digitaria exilis).</title>
        <authorList>
            <person name="Bennetzen J.L."/>
            <person name="Chen S."/>
            <person name="Ma X."/>
            <person name="Wang X."/>
            <person name="Yssel A.E.J."/>
            <person name="Chaluvadi S.R."/>
            <person name="Johnson M."/>
            <person name="Gangashetty P."/>
            <person name="Hamidou F."/>
            <person name="Sanogo M.D."/>
            <person name="Zwaenepoel A."/>
            <person name="Wallace J."/>
            <person name="Van De Peer Y."/>
            <person name="Van Deynze A."/>
        </authorList>
    </citation>
    <scope>NUCLEOTIDE SEQUENCE</scope>
    <source>
        <tissue evidence="2">Leaves</tissue>
    </source>
</reference>
<sequence>MQPNTCAAFACFTTKCIVDSTKMGENETKEVATDTSEHVWFPFVFENSTHRDGAIYENTLLRKEWFGFDFADRNETRLEPMMLTKTTKSCLYYQGFCRFHFAKHMLQFFSLTLAKSPVSSGPVQLYGYIAVRDKRDCMLNYVFNHRRDDPVSVQQGSLIEMTGPKRAIKVGSAVLVEFDMRIKNGEQEEDDLQLIDSAMACINEIPWKPIKHRIVGKCGTVDMSFASVEHAVEATIEIVILEVQRCFSLSVSSCIYAMQDYEEIPLFHGTIDQSRGLARFVVAVMLDTDMLLKFKVGNDVIRYRTFKAKQHGCVSRRIKLEFASFMMKVTWSTI</sequence>
<feature type="domain" description="DUF6598" evidence="1">
    <location>
        <begin position="105"/>
        <end position="329"/>
    </location>
</feature>
<gene>
    <name evidence="2" type="ORF">HU200_039554</name>
</gene>
<name>A0A835EJN3_9POAL</name>
<dbReference type="PANTHER" id="PTHR33065:SF193">
    <property type="entry name" value="DUF6598 DOMAIN-CONTAINING PROTEIN"/>
    <property type="match status" value="1"/>
</dbReference>
<proteinExistence type="predicted"/>
<protein>
    <recommendedName>
        <fullName evidence="1">DUF6598 domain-containing protein</fullName>
    </recommendedName>
</protein>
<comment type="caution">
    <text evidence="2">The sequence shown here is derived from an EMBL/GenBank/DDBJ whole genome shotgun (WGS) entry which is preliminary data.</text>
</comment>
<dbReference type="Pfam" id="PF20241">
    <property type="entry name" value="DUF6598"/>
    <property type="match status" value="1"/>
</dbReference>
<evidence type="ECO:0000313" key="3">
    <source>
        <dbReference type="Proteomes" id="UP000636709"/>
    </source>
</evidence>
<dbReference type="OrthoDB" id="667410at2759"/>
<evidence type="ECO:0000259" key="1">
    <source>
        <dbReference type="Pfam" id="PF20241"/>
    </source>
</evidence>
<organism evidence="2 3">
    <name type="scientific">Digitaria exilis</name>
    <dbReference type="NCBI Taxonomy" id="1010633"/>
    <lineage>
        <taxon>Eukaryota</taxon>
        <taxon>Viridiplantae</taxon>
        <taxon>Streptophyta</taxon>
        <taxon>Embryophyta</taxon>
        <taxon>Tracheophyta</taxon>
        <taxon>Spermatophyta</taxon>
        <taxon>Magnoliopsida</taxon>
        <taxon>Liliopsida</taxon>
        <taxon>Poales</taxon>
        <taxon>Poaceae</taxon>
        <taxon>PACMAD clade</taxon>
        <taxon>Panicoideae</taxon>
        <taxon>Panicodae</taxon>
        <taxon>Paniceae</taxon>
        <taxon>Anthephorinae</taxon>
        <taxon>Digitaria</taxon>
    </lineage>
</organism>
<dbReference type="AlphaFoldDB" id="A0A835EJN3"/>
<keyword evidence="3" id="KW-1185">Reference proteome</keyword>
<dbReference type="PANTHER" id="PTHR33065">
    <property type="entry name" value="OS07G0486400 PROTEIN"/>
    <property type="match status" value="1"/>
</dbReference>